<dbReference type="Proteomes" id="UP001159363">
    <property type="component" value="Chromosome 10"/>
</dbReference>
<gene>
    <name evidence="1" type="ORF">PR048_026956</name>
</gene>
<keyword evidence="2" id="KW-1185">Reference proteome</keyword>
<evidence type="ECO:0000313" key="1">
    <source>
        <dbReference type="EMBL" id="KAJ8873322.1"/>
    </source>
</evidence>
<protein>
    <submittedName>
        <fullName evidence="1">Uncharacterized protein</fullName>
    </submittedName>
</protein>
<organism evidence="1 2">
    <name type="scientific">Dryococelus australis</name>
    <dbReference type="NCBI Taxonomy" id="614101"/>
    <lineage>
        <taxon>Eukaryota</taxon>
        <taxon>Metazoa</taxon>
        <taxon>Ecdysozoa</taxon>
        <taxon>Arthropoda</taxon>
        <taxon>Hexapoda</taxon>
        <taxon>Insecta</taxon>
        <taxon>Pterygota</taxon>
        <taxon>Neoptera</taxon>
        <taxon>Polyneoptera</taxon>
        <taxon>Phasmatodea</taxon>
        <taxon>Verophasmatodea</taxon>
        <taxon>Anareolatae</taxon>
        <taxon>Phasmatidae</taxon>
        <taxon>Eurycanthinae</taxon>
        <taxon>Dryococelus</taxon>
    </lineage>
</organism>
<name>A0ABQ9GMT3_9NEOP</name>
<accession>A0ABQ9GMT3</accession>
<dbReference type="EMBL" id="JARBHB010000011">
    <property type="protein sequence ID" value="KAJ8873322.1"/>
    <property type="molecule type" value="Genomic_DNA"/>
</dbReference>
<proteinExistence type="predicted"/>
<evidence type="ECO:0000313" key="2">
    <source>
        <dbReference type="Proteomes" id="UP001159363"/>
    </source>
</evidence>
<reference evidence="1 2" key="1">
    <citation type="submission" date="2023-02" db="EMBL/GenBank/DDBJ databases">
        <title>LHISI_Scaffold_Assembly.</title>
        <authorList>
            <person name="Stuart O.P."/>
            <person name="Cleave R."/>
            <person name="Magrath M.J.L."/>
            <person name="Mikheyev A.S."/>
        </authorList>
    </citation>
    <scope>NUCLEOTIDE SEQUENCE [LARGE SCALE GENOMIC DNA]</scope>
    <source>
        <strain evidence="1">Daus_M_001</strain>
        <tissue evidence="1">Leg muscle</tissue>
    </source>
</reference>
<sequence>MRNIRLESTRNVLVQNKWLSGAKSDSIKEEFGIVCGLQDFKNQISRFSKSEGRLFALWLALVPHDGNYENLLYFLKLVSYFLMAMPTLGKDFPSTNSAWRKNKKGNFSCWYRISIRCGISRWWCGESEYIKGYKDQRQPKAKKRAERQAEREQKRRLEIVMVLENKKQMLLEQTKNEICLMKSRH</sequence>
<comment type="caution">
    <text evidence="1">The sequence shown here is derived from an EMBL/GenBank/DDBJ whole genome shotgun (WGS) entry which is preliminary data.</text>
</comment>